<dbReference type="VEuPathDB" id="FungiDB:MPH_10363"/>
<dbReference type="Pfam" id="PF06985">
    <property type="entry name" value="HET"/>
    <property type="match status" value="1"/>
</dbReference>
<dbReference type="Proteomes" id="UP000007129">
    <property type="component" value="Unassembled WGS sequence"/>
</dbReference>
<feature type="domain" description="Heterokaryon incompatibility" evidence="1">
    <location>
        <begin position="207"/>
        <end position="373"/>
    </location>
</feature>
<reference evidence="2 3" key="1">
    <citation type="journal article" date="2012" name="BMC Genomics">
        <title>Tools to kill: Genome of one of the most destructive plant pathogenic fungi Macrophomina phaseolina.</title>
        <authorList>
            <person name="Islam M.S."/>
            <person name="Haque M.S."/>
            <person name="Islam M.M."/>
            <person name="Emdad E.M."/>
            <person name="Halim A."/>
            <person name="Hossen Q.M.M."/>
            <person name="Hossain M.Z."/>
            <person name="Ahmed B."/>
            <person name="Rahim S."/>
            <person name="Rahman M.S."/>
            <person name="Alam M.M."/>
            <person name="Hou S."/>
            <person name="Wan X."/>
            <person name="Saito J.A."/>
            <person name="Alam M."/>
        </authorList>
    </citation>
    <scope>NUCLEOTIDE SEQUENCE [LARGE SCALE GENOMIC DNA]</scope>
    <source>
        <strain evidence="2 3">MS6</strain>
    </source>
</reference>
<dbReference type="InParanoid" id="K2RD76"/>
<dbReference type="PANTHER" id="PTHR33112:SF16">
    <property type="entry name" value="HETEROKARYON INCOMPATIBILITY DOMAIN-CONTAINING PROTEIN"/>
    <property type="match status" value="1"/>
</dbReference>
<dbReference type="STRING" id="1126212.K2RD76"/>
<dbReference type="AlphaFoldDB" id="K2RD76"/>
<proteinExistence type="predicted"/>
<evidence type="ECO:0000313" key="3">
    <source>
        <dbReference type="Proteomes" id="UP000007129"/>
    </source>
</evidence>
<comment type="caution">
    <text evidence="2">The sequence shown here is derived from an EMBL/GenBank/DDBJ whole genome shotgun (WGS) entry which is preliminary data.</text>
</comment>
<organism evidence="2 3">
    <name type="scientific">Macrophomina phaseolina (strain MS6)</name>
    <name type="common">Charcoal rot fungus</name>
    <dbReference type="NCBI Taxonomy" id="1126212"/>
    <lineage>
        <taxon>Eukaryota</taxon>
        <taxon>Fungi</taxon>
        <taxon>Dikarya</taxon>
        <taxon>Ascomycota</taxon>
        <taxon>Pezizomycotina</taxon>
        <taxon>Dothideomycetes</taxon>
        <taxon>Dothideomycetes incertae sedis</taxon>
        <taxon>Botryosphaeriales</taxon>
        <taxon>Botryosphaeriaceae</taxon>
        <taxon>Macrophomina</taxon>
    </lineage>
</organism>
<accession>K2RD76</accession>
<name>K2RD76_MACPH</name>
<dbReference type="eggNOG" id="ENOG502SICY">
    <property type="taxonomic scope" value="Eukaryota"/>
</dbReference>
<dbReference type="HOGENOM" id="CLU_002639_2_12_1"/>
<protein>
    <submittedName>
        <fullName evidence="2">Heterokaryon incompatibility</fullName>
    </submittedName>
</protein>
<evidence type="ECO:0000259" key="1">
    <source>
        <dbReference type="Pfam" id="PF06985"/>
    </source>
</evidence>
<sequence>MSNHGLYRPVGSLGSVDGDCLTCLYQTFRLREEQKPRAEGRSPVFKRRIRANLLEKTSGRCKFCHVIWTGLCLWLSHEVLSKPDTLVELYSLKNAFRTGTFGVYVAYSHCPDSGAAGFEFYASQDDDRPSPFIDRYTTSFAELDFGSQECLDQLNGWIAKCALDHQECCTFRTFAPKRLLRITTNENGRSLRLQQTTRFERLAGKKYAALSYCWGSYRRIMLTEATFSSMLLGVPLLELPKTYQDAVTICIHLGIEYLWIDSLCILQDSASDWDEQAAEMASIYEHAYITIAASHARDAEEGILVERRRSSKRVPRTEEGTAQMFVRRSIRGSEMETLHELYTHKDLYMDSLKRNMHEDTLCPLMTRAWPMQERFLSTRIVHFTPLAMIFECREGQICECCDKGSRGLATLGVPLNRALLTYFSQELGPDDCGLQMSWYHAVAAYSSLGMTKPEDKLPAFSGLAKHFKDKAWPTSAAGKLWKHVWSSVGGLVESPAYYAGLWSPFLPLDLLWSTRGSDPAASRPSNYAAPSWSWASVAGTIHWPWVDGGWQADKQTQILSVECTPRGQDPYGFILSGIIEIEGFVCAMREKESNGFVDGYLAAEQAVATGRTFSSLWTSIGQPPIAKGLSSLDPDGWEDDHLLYFDFDILATPETCPDIVYGIRLARSGEEEVHHTYHGLLLQPVSRDLFKRVGIFSGLQDHGGACGEGEVRRIRIC</sequence>
<gene>
    <name evidence="2" type="ORF">MPH_10363</name>
</gene>
<evidence type="ECO:0000313" key="2">
    <source>
        <dbReference type="EMBL" id="EKG12493.1"/>
    </source>
</evidence>
<dbReference type="EMBL" id="AHHD01000449">
    <property type="protein sequence ID" value="EKG12493.1"/>
    <property type="molecule type" value="Genomic_DNA"/>
</dbReference>
<dbReference type="PANTHER" id="PTHR33112">
    <property type="entry name" value="DOMAIN PROTEIN, PUTATIVE-RELATED"/>
    <property type="match status" value="1"/>
</dbReference>
<dbReference type="InterPro" id="IPR010730">
    <property type="entry name" value="HET"/>
</dbReference>
<dbReference type="OrthoDB" id="5362512at2759"/>